<evidence type="ECO:0000313" key="2">
    <source>
        <dbReference type="EMBL" id="MDO6423261.1"/>
    </source>
</evidence>
<feature type="domain" description="Putative regulatory protein FmdB zinc ribbon" evidence="1">
    <location>
        <begin position="1"/>
        <end position="42"/>
    </location>
</feature>
<protein>
    <submittedName>
        <fullName evidence="2">Zinc ribbon domain-containing protein</fullName>
    </submittedName>
</protein>
<organism evidence="2 3">
    <name type="scientific">Saccharophagus degradans</name>
    <dbReference type="NCBI Taxonomy" id="86304"/>
    <lineage>
        <taxon>Bacteria</taxon>
        <taxon>Pseudomonadati</taxon>
        <taxon>Pseudomonadota</taxon>
        <taxon>Gammaproteobacteria</taxon>
        <taxon>Cellvibrionales</taxon>
        <taxon>Cellvibrionaceae</taxon>
        <taxon>Saccharophagus</taxon>
    </lineage>
</organism>
<comment type="caution">
    <text evidence="2">The sequence shown here is derived from an EMBL/GenBank/DDBJ whole genome shotgun (WGS) entry which is preliminary data.</text>
</comment>
<dbReference type="PANTHER" id="PTHR34404">
    <property type="entry name" value="REGULATORY PROTEIN, FMDB FAMILY"/>
    <property type="match status" value="1"/>
</dbReference>
<dbReference type="EMBL" id="JAUOPB010000008">
    <property type="protein sequence ID" value="MDO6423261.1"/>
    <property type="molecule type" value="Genomic_DNA"/>
</dbReference>
<name>A0AAW7X6I0_9GAMM</name>
<dbReference type="InterPro" id="IPR013429">
    <property type="entry name" value="Regulatory_FmdB_Zinc_ribbon"/>
</dbReference>
<evidence type="ECO:0000259" key="1">
    <source>
        <dbReference type="SMART" id="SM00834"/>
    </source>
</evidence>
<dbReference type="RefSeq" id="WP_216063008.1">
    <property type="nucleotide sequence ID" value="NZ_CP123764.1"/>
</dbReference>
<accession>A0AAW7X6I0</accession>
<dbReference type="AlphaFoldDB" id="A0AAW7X6I0"/>
<dbReference type="NCBIfam" id="TIGR02605">
    <property type="entry name" value="CxxC_CxxC_SSSS"/>
    <property type="match status" value="1"/>
</dbReference>
<proteinExistence type="predicted"/>
<reference evidence="2" key="1">
    <citation type="submission" date="2023-07" db="EMBL/GenBank/DDBJ databases">
        <title>Genome content predicts the carbon catabolic preferences of heterotrophic bacteria.</title>
        <authorList>
            <person name="Gralka M."/>
        </authorList>
    </citation>
    <scope>NUCLEOTIDE SEQUENCE</scope>
    <source>
        <strain evidence="2">I3M17_2</strain>
    </source>
</reference>
<dbReference type="SMART" id="SM00834">
    <property type="entry name" value="CxxC_CXXC_SSSS"/>
    <property type="match status" value="1"/>
</dbReference>
<sequence length="78" mass="8508">MPIYEYKCDACEHEMEALQKMSDEPLVVCPQCNKNALVKKISAAGFRLKGGGWYETDFKSGKKKNIAGDSGGSSKSSD</sequence>
<dbReference type="PANTHER" id="PTHR34404:SF2">
    <property type="entry name" value="CONSERVED SERINE RICH PROTEIN"/>
    <property type="match status" value="1"/>
</dbReference>
<dbReference type="Pfam" id="PF09723">
    <property type="entry name" value="Zn_ribbon_8"/>
    <property type="match status" value="1"/>
</dbReference>
<evidence type="ECO:0000313" key="3">
    <source>
        <dbReference type="Proteomes" id="UP001169760"/>
    </source>
</evidence>
<dbReference type="Proteomes" id="UP001169760">
    <property type="component" value="Unassembled WGS sequence"/>
</dbReference>
<gene>
    <name evidence="2" type="ORF">Q4521_12315</name>
</gene>